<gene>
    <name evidence="2" type="ORF">AS030_19240</name>
</gene>
<accession>A0A0V8J2B7</accession>
<dbReference type="SUPFAM" id="SSF109854">
    <property type="entry name" value="DinB/YfiT-like putative metalloenzymes"/>
    <property type="match status" value="1"/>
</dbReference>
<dbReference type="InterPro" id="IPR024775">
    <property type="entry name" value="DinB-like"/>
</dbReference>
<dbReference type="OrthoDB" id="9793216at2"/>
<dbReference type="RefSeq" id="WP_061974718.1">
    <property type="nucleotide sequence ID" value="NZ_FMAV01000004.1"/>
</dbReference>
<sequence length="171" mass="19619">MTERPRPDEYAEDFESYIQLVPEGDVLETLKQQIKETASLLNSLSEEDGEYRYAPNKWSLKEVIGHMADTEWIMNYRMLSIARGEMATLPGYDDEEYVKAAAFNAHSLTDLTQHYTSIRQATLSLLNTLSDEALKRRGAANNEEVTARALAFIIAGHELHHRNIIKERYLK</sequence>
<proteinExistence type="predicted"/>
<dbReference type="InterPro" id="IPR034660">
    <property type="entry name" value="DinB/YfiT-like"/>
</dbReference>
<protein>
    <submittedName>
        <fullName evidence="2">Damage-inducible protein DinB</fullName>
    </submittedName>
</protein>
<feature type="domain" description="DinB-like" evidence="1">
    <location>
        <begin position="30"/>
        <end position="165"/>
    </location>
</feature>
<dbReference type="Proteomes" id="UP000054099">
    <property type="component" value="Unassembled WGS sequence"/>
</dbReference>
<organism evidence="2 3">
    <name type="scientific">Fictibacillus enclensis</name>
    <dbReference type="NCBI Taxonomy" id="1017270"/>
    <lineage>
        <taxon>Bacteria</taxon>
        <taxon>Bacillati</taxon>
        <taxon>Bacillota</taxon>
        <taxon>Bacilli</taxon>
        <taxon>Bacillales</taxon>
        <taxon>Fictibacillaceae</taxon>
        <taxon>Fictibacillus</taxon>
    </lineage>
</organism>
<reference evidence="2 3" key="1">
    <citation type="journal article" date="2014" name="Antonie Van Leeuwenhoek">
        <title>Fictibacillus enclensis sp. nov., isolated from marine sediment.</title>
        <authorList>
            <person name="Dastager S.G."/>
            <person name="Mawlankar R."/>
            <person name="Srinivasan K."/>
            <person name="Tang S.K."/>
            <person name="Lee J.C."/>
            <person name="Ramana V.V."/>
            <person name="Shouche Y.S."/>
        </authorList>
    </citation>
    <scope>NUCLEOTIDE SEQUENCE [LARGE SCALE GENOMIC DNA]</scope>
    <source>
        <strain evidence="2 3">NIO-1003</strain>
    </source>
</reference>
<evidence type="ECO:0000259" key="1">
    <source>
        <dbReference type="Pfam" id="PF12867"/>
    </source>
</evidence>
<dbReference type="EMBL" id="LNQN01000006">
    <property type="protein sequence ID" value="KSU81082.1"/>
    <property type="molecule type" value="Genomic_DNA"/>
</dbReference>
<comment type="caution">
    <text evidence="2">The sequence shown here is derived from an EMBL/GenBank/DDBJ whole genome shotgun (WGS) entry which is preliminary data.</text>
</comment>
<dbReference type="AlphaFoldDB" id="A0A0V8J2B7"/>
<evidence type="ECO:0000313" key="2">
    <source>
        <dbReference type="EMBL" id="KSU81082.1"/>
    </source>
</evidence>
<name>A0A0V8J2B7_9BACL</name>
<keyword evidence="3" id="KW-1185">Reference proteome</keyword>
<evidence type="ECO:0000313" key="3">
    <source>
        <dbReference type="Proteomes" id="UP000054099"/>
    </source>
</evidence>
<dbReference type="Pfam" id="PF12867">
    <property type="entry name" value="DinB_2"/>
    <property type="match status" value="1"/>
</dbReference>
<dbReference type="Gene3D" id="1.20.120.450">
    <property type="entry name" value="dinb family like domain"/>
    <property type="match status" value="1"/>
</dbReference>